<evidence type="ECO:0000256" key="3">
    <source>
        <dbReference type="SAM" id="SignalP"/>
    </source>
</evidence>
<gene>
    <name evidence="5" type="ORF">BVC80_9045g17</name>
</gene>
<dbReference type="InterPro" id="IPR008972">
    <property type="entry name" value="Cupredoxin"/>
</dbReference>
<dbReference type="PROSITE" id="PS51485">
    <property type="entry name" value="PHYTOCYANIN"/>
    <property type="match status" value="1"/>
</dbReference>
<dbReference type="Proteomes" id="UP000195402">
    <property type="component" value="Unassembled WGS sequence"/>
</dbReference>
<feature type="chain" id="PRO_5013233399" evidence="3">
    <location>
        <begin position="26"/>
        <end position="210"/>
    </location>
</feature>
<organism evidence="5 6">
    <name type="scientific">Macleaya cordata</name>
    <name type="common">Five-seeded plume-poppy</name>
    <name type="synonym">Bocconia cordata</name>
    <dbReference type="NCBI Taxonomy" id="56857"/>
    <lineage>
        <taxon>Eukaryota</taxon>
        <taxon>Viridiplantae</taxon>
        <taxon>Streptophyta</taxon>
        <taxon>Embryophyta</taxon>
        <taxon>Tracheophyta</taxon>
        <taxon>Spermatophyta</taxon>
        <taxon>Magnoliopsida</taxon>
        <taxon>Ranunculales</taxon>
        <taxon>Papaveraceae</taxon>
        <taxon>Papaveroideae</taxon>
        <taxon>Macleaya</taxon>
    </lineage>
</organism>
<protein>
    <submittedName>
        <fullName evidence="5">Plastocyanin-like</fullName>
    </submittedName>
</protein>
<accession>A0A200R332</accession>
<dbReference type="GO" id="GO:0005886">
    <property type="term" value="C:plasma membrane"/>
    <property type="evidence" value="ECO:0007669"/>
    <property type="project" value="TreeGrafter"/>
</dbReference>
<dbReference type="FunFam" id="2.60.40.420:FF:000034">
    <property type="entry name" value="Cupredoxin superfamily protein"/>
    <property type="match status" value="1"/>
</dbReference>
<dbReference type="PANTHER" id="PTHR33021:SF288">
    <property type="entry name" value="OS03G0648500 PROTEIN"/>
    <property type="match status" value="1"/>
</dbReference>
<dbReference type="InterPro" id="IPR039391">
    <property type="entry name" value="Phytocyanin-like"/>
</dbReference>
<dbReference type="EMBL" id="MVGT01000452">
    <property type="protein sequence ID" value="OVA17126.1"/>
    <property type="molecule type" value="Genomic_DNA"/>
</dbReference>
<name>A0A200R332_MACCD</name>
<evidence type="ECO:0000256" key="2">
    <source>
        <dbReference type="ARBA" id="ARBA00023180"/>
    </source>
</evidence>
<dbReference type="OMA" id="WSIPENK"/>
<comment type="caution">
    <text evidence="5">The sequence shown here is derived from an EMBL/GenBank/DDBJ whole genome shotgun (WGS) entry which is preliminary data.</text>
</comment>
<evidence type="ECO:0000313" key="5">
    <source>
        <dbReference type="EMBL" id="OVA17126.1"/>
    </source>
</evidence>
<proteinExistence type="predicted"/>
<dbReference type="InterPro" id="IPR003245">
    <property type="entry name" value="Phytocyanin_dom"/>
</dbReference>
<dbReference type="Gene3D" id="2.60.40.420">
    <property type="entry name" value="Cupredoxins - blue copper proteins"/>
    <property type="match status" value="1"/>
</dbReference>
<dbReference type="InParanoid" id="A0A200R332"/>
<dbReference type="GO" id="GO:0009055">
    <property type="term" value="F:electron transfer activity"/>
    <property type="evidence" value="ECO:0007669"/>
    <property type="project" value="InterPro"/>
</dbReference>
<dbReference type="PROSITE" id="PS51257">
    <property type="entry name" value="PROKAR_LIPOPROTEIN"/>
    <property type="match status" value="1"/>
</dbReference>
<keyword evidence="2" id="KW-0325">Glycoprotein</keyword>
<feature type="signal peptide" evidence="3">
    <location>
        <begin position="1"/>
        <end position="25"/>
    </location>
</feature>
<dbReference type="AlphaFoldDB" id="A0A200R332"/>
<reference evidence="5 6" key="1">
    <citation type="journal article" date="2017" name="Mol. Plant">
        <title>The Genome of Medicinal Plant Macleaya cordata Provides New Insights into Benzylisoquinoline Alkaloids Metabolism.</title>
        <authorList>
            <person name="Liu X."/>
            <person name="Liu Y."/>
            <person name="Huang P."/>
            <person name="Ma Y."/>
            <person name="Qing Z."/>
            <person name="Tang Q."/>
            <person name="Cao H."/>
            <person name="Cheng P."/>
            <person name="Zheng Y."/>
            <person name="Yuan Z."/>
            <person name="Zhou Y."/>
            <person name="Liu J."/>
            <person name="Tang Z."/>
            <person name="Zhuo Y."/>
            <person name="Zhang Y."/>
            <person name="Yu L."/>
            <person name="Huang J."/>
            <person name="Yang P."/>
            <person name="Peng Q."/>
            <person name="Zhang J."/>
            <person name="Jiang W."/>
            <person name="Zhang Z."/>
            <person name="Lin K."/>
            <person name="Ro D.K."/>
            <person name="Chen X."/>
            <person name="Xiong X."/>
            <person name="Shang Y."/>
            <person name="Huang S."/>
            <person name="Zeng J."/>
        </authorList>
    </citation>
    <scope>NUCLEOTIDE SEQUENCE [LARGE SCALE GENOMIC DNA]</scope>
    <source>
        <strain evidence="6">cv. BLH2017</strain>
        <tissue evidence="5">Root</tissue>
    </source>
</reference>
<dbReference type="OrthoDB" id="2015260at2759"/>
<dbReference type="SUPFAM" id="SSF49503">
    <property type="entry name" value="Cupredoxins"/>
    <property type="match status" value="1"/>
</dbReference>
<sequence length="210" mass="23289">MFYQKSSNLVIILVILIIIACSLECFDGVVEHRVGDSSLWSIPENKDFYYNWSINQSFHIGDTLVFEFQSEFHNVMQVSRREFDSCTAENPFQEFRVGPATIPLIQEGVYYFICSFVNYCSLGQKLSITVHPTTTSPLPPPPLPTSSPPPAPCDVDDDTCISQPPALVSHAVPSSVSLTSTRTSASVCSTRLVYGWGWILCAAVYTVSVF</sequence>
<feature type="domain" description="Phytocyanin" evidence="4">
    <location>
        <begin position="30"/>
        <end position="132"/>
    </location>
</feature>
<dbReference type="PANTHER" id="PTHR33021">
    <property type="entry name" value="BLUE COPPER PROTEIN"/>
    <property type="match status" value="1"/>
</dbReference>
<dbReference type="Pfam" id="PF02298">
    <property type="entry name" value="Cu_bind_like"/>
    <property type="match status" value="1"/>
</dbReference>
<evidence type="ECO:0000313" key="6">
    <source>
        <dbReference type="Proteomes" id="UP000195402"/>
    </source>
</evidence>
<evidence type="ECO:0000256" key="1">
    <source>
        <dbReference type="ARBA" id="ARBA00023157"/>
    </source>
</evidence>
<keyword evidence="3" id="KW-0732">Signal</keyword>
<dbReference type="STRING" id="56857.A0A200R332"/>
<evidence type="ECO:0000259" key="4">
    <source>
        <dbReference type="PROSITE" id="PS51485"/>
    </source>
</evidence>
<keyword evidence="6" id="KW-1185">Reference proteome</keyword>
<keyword evidence="1" id="KW-1015">Disulfide bond</keyword>